<dbReference type="RefSeq" id="WP_163962545.1">
    <property type="nucleotide sequence ID" value="NZ_JAAGNX010000001.1"/>
</dbReference>
<dbReference type="Proteomes" id="UP000478417">
    <property type="component" value="Unassembled WGS sequence"/>
</dbReference>
<dbReference type="Gene3D" id="3.30.70.1440">
    <property type="entry name" value="Multidrug efflux transporter AcrB pore domain"/>
    <property type="match status" value="1"/>
</dbReference>
<feature type="transmembrane region" description="Helical" evidence="1">
    <location>
        <begin position="873"/>
        <end position="892"/>
    </location>
</feature>
<evidence type="ECO:0000256" key="1">
    <source>
        <dbReference type="SAM" id="Phobius"/>
    </source>
</evidence>
<feature type="transmembrane region" description="Helical" evidence="1">
    <location>
        <begin position="425"/>
        <end position="446"/>
    </location>
</feature>
<dbReference type="SUPFAM" id="SSF82693">
    <property type="entry name" value="Multidrug efflux transporter AcrB pore domain, PN1, PN2, PC1 and PC2 subdomains"/>
    <property type="match status" value="3"/>
</dbReference>
<keyword evidence="1" id="KW-1133">Transmembrane helix</keyword>
<dbReference type="GO" id="GO:0042910">
    <property type="term" value="F:xenobiotic transmembrane transporter activity"/>
    <property type="evidence" value="ECO:0007669"/>
    <property type="project" value="TreeGrafter"/>
</dbReference>
<dbReference type="SUPFAM" id="SSF82866">
    <property type="entry name" value="Multidrug efflux transporter AcrB transmembrane domain"/>
    <property type="match status" value="2"/>
</dbReference>
<feature type="transmembrane region" description="Helical" evidence="1">
    <location>
        <begin position="1002"/>
        <end position="1028"/>
    </location>
</feature>
<feature type="transmembrane region" description="Helical" evidence="1">
    <location>
        <begin position="969"/>
        <end position="990"/>
    </location>
</feature>
<dbReference type="Gene3D" id="1.20.1640.10">
    <property type="entry name" value="Multidrug efflux transporter AcrB transmembrane domain"/>
    <property type="match status" value="2"/>
</dbReference>
<feature type="transmembrane region" description="Helical" evidence="1">
    <location>
        <begin position="12"/>
        <end position="30"/>
    </location>
</feature>
<dbReference type="InterPro" id="IPR001036">
    <property type="entry name" value="Acrflvin-R"/>
</dbReference>
<comment type="caution">
    <text evidence="2">The sequence shown here is derived from an EMBL/GenBank/DDBJ whole genome shotgun (WGS) entry which is preliminary data.</text>
</comment>
<reference evidence="2 3" key="1">
    <citation type="submission" date="2020-02" db="EMBL/GenBank/DDBJ databases">
        <title>Albibacoteraceae fam. nov., the first described family within the subdivision 4 Verrucomicrobia.</title>
        <authorList>
            <person name="Xi F."/>
        </authorList>
    </citation>
    <scope>NUCLEOTIDE SEQUENCE [LARGE SCALE GENOMIC DNA]</scope>
    <source>
        <strain evidence="2 3">CK1056</strain>
    </source>
</reference>
<feature type="transmembrane region" description="Helical" evidence="1">
    <location>
        <begin position="526"/>
        <end position="544"/>
    </location>
</feature>
<dbReference type="AlphaFoldDB" id="A0A6B2M177"/>
<accession>A0A6B2M177</accession>
<dbReference type="Gene3D" id="3.30.70.1320">
    <property type="entry name" value="Multidrug efflux transporter AcrB pore domain like"/>
    <property type="match status" value="1"/>
</dbReference>
<dbReference type="Pfam" id="PF00873">
    <property type="entry name" value="ACR_tran"/>
    <property type="match status" value="1"/>
</dbReference>
<dbReference type="PANTHER" id="PTHR32063">
    <property type="match status" value="1"/>
</dbReference>
<dbReference type="InterPro" id="IPR027463">
    <property type="entry name" value="AcrB_DN_DC_subdom"/>
</dbReference>
<protein>
    <submittedName>
        <fullName evidence="2">Efflux RND transporter permease subunit</fullName>
    </submittedName>
</protein>
<dbReference type="GO" id="GO:0005886">
    <property type="term" value="C:plasma membrane"/>
    <property type="evidence" value="ECO:0007669"/>
    <property type="project" value="TreeGrafter"/>
</dbReference>
<feature type="transmembrane region" description="Helical" evidence="1">
    <location>
        <begin position="329"/>
        <end position="348"/>
    </location>
</feature>
<evidence type="ECO:0000313" key="2">
    <source>
        <dbReference type="EMBL" id="NDV61525.1"/>
    </source>
</evidence>
<dbReference type="PRINTS" id="PR00702">
    <property type="entry name" value="ACRIFLAVINRP"/>
</dbReference>
<dbReference type="PANTHER" id="PTHR32063:SF33">
    <property type="entry name" value="RND SUPERFAMILY EFFLUX PUMP PERMEASE COMPONENT"/>
    <property type="match status" value="1"/>
</dbReference>
<feature type="transmembrane region" description="Helical" evidence="1">
    <location>
        <begin position="898"/>
        <end position="918"/>
    </location>
</feature>
<dbReference type="EMBL" id="JAAGNX010000001">
    <property type="protein sequence ID" value="NDV61525.1"/>
    <property type="molecule type" value="Genomic_DNA"/>
</dbReference>
<feature type="transmembrane region" description="Helical" evidence="1">
    <location>
        <begin position="925"/>
        <end position="949"/>
    </location>
</feature>
<keyword evidence="1" id="KW-0812">Transmembrane</keyword>
<proteinExistence type="predicted"/>
<evidence type="ECO:0000313" key="3">
    <source>
        <dbReference type="Proteomes" id="UP000478417"/>
    </source>
</evidence>
<keyword evidence="1" id="KW-0472">Membrane</keyword>
<dbReference type="Gene3D" id="3.30.70.1430">
    <property type="entry name" value="Multidrug efflux transporter AcrB pore domain"/>
    <property type="match status" value="2"/>
</dbReference>
<gene>
    <name evidence="2" type="ORF">G0Q06_03580</name>
</gene>
<feature type="transmembrane region" description="Helical" evidence="1">
    <location>
        <begin position="354"/>
        <end position="376"/>
    </location>
</feature>
<feature type="transmembrane region" description="Helical" evidence="1">
    <location>
        <begin position="383"/>
        <end position="405"/>
    </location>
</feature>
<sequence>MIRWFARNGVAANLVMLIIVVGGVGALFSIKQELFPEFSLDTVVVRVPYLGAAPEEVEQGVILRVEEAVQGVDGIKEIQSRASEGYGQVSIEISKGADISRVKDDIKARVDAITSFPVETERPIVEELLLQRDVVWVSVYGDTSERNLKEMAEKVRDDITRMQGVSQAFVQGIRSYEISIEVSEFSLRKYGLTFDQVVQAVRRGSLDVPGGSIRSDGGEILLRTKEQAYNRNEFEGLVVKTQLDGTRVLLQDIANVVDGFVDDPVITTFNGKPAALVLVREVGRESPLVISEQVNKYIEEARESWLPESISLDAWGDSSYYLRGRLNMLIENGLIGFVLVLLSLSLFLRPSLAFFVAIGIPVSFLGTFLVAPFVGISVNLISLFAFILVLGIVVDDAIVVGESVFSEFQKVGPGVESAIRGTHLVSTPVTYAVLTTMVAFLPVFMLPGQLGKFFAAIPMVVIPTLFFSLVQSKLVLPYHLSLCKVGDRKHRDQLNVFSRAQRWVADGLESFVHKIYRPTLAWCLEWRYLTIAAFVGFLILMGGLTKAGWVKFSPFPNVPSDFIAINLKLPEGTPIEQTQEALDKIGRSLDEIVAEDMEAGKSDPIKHFAQFIGFGAGQQGTNLGFFFVELTKSELRDSDAEQISKRWREKIGTIPGARELTISAFAGPPTGLPVDIRLTGPDFEQLRIAAKEVREELAEFPGLFDIRDTFSEGKREIKLKLKPSAESLGIRVEDLARQVRAAFYGAEAQRIQRGRDDIRVMVRYPYEDRVSLANFENMRIRLPGGTEIPINEVAELEIGEGFPTITRIDRQRVINIQADADKSVADFAALNKALYDSGGGSKSVLEEIQEKYPGVTLVKGGEAKDWEETKASLLGGVILVIFMIYALLAIPFKSYLQPLIVMSVVPFGIAGAVLGHFLTFQTLSLLSMLGIIALSGVVVNDSLVLVDYINRRREHGMDLMDAVREAGIVRFRPILLTSLTTFMGLVPILLERSLQAQFLIPMATSLGFGVLFATFITLLMVPSIYMVLEDAIHAFKRWLHLVKSI</sequence>
<dbReference type="Gene3D" id="3.30.2090.10">
    <property type="entry name" value="Multidrug efflux transporter AcrB TolC docking domain, DN and DC subdomains"/>
    <property type="match status" value="2"/>
</dbReference>
<dbReference type="SUPFAM" id="SSF82714">
    <property type="entry name" value="Multidrug efflux transporter AcrB TolC docking domain, DN and DC subdomains"/>
    <property type="match status" value="2"/>
</dbReference>
<organism evidence="2 3">
    <name type="scientific">Oceanipulchritudo coccoides</name>
    <dbReference type="NCBI Taxonomy" id="2706888"/>
    <lineage>
        <taxon>Bacteria</taxon>
        <taxon>Pseudomonadati</taxon>
        <taxon>Verrucomicrobiota</taxon>
        <taxon>Opitutia</taxon>
        <taxon>Puniceicoccales</taxon>
        <taxon>Oceanipulchritudinaceae</taxon>
        <taxon>Oceanipulchritudo</taxon>
    </lineage>
</organism>
<name>A0A6B2M177_9BACT</name>
<keyword evidence="3" id="KW-1185">Reference proteome</keyword>